<organism evidence="8 9">
    <name type="scientific">Mycolicibacterium pulveris</name>
    <name type="common">Mycobacterium pulveris</name>
    <dbReference type="NCBI Taxonomy" id="36813"/>
    <lineage>
        <taxon>Bacteria</taxon>
        <taxon>Bacillati</taxon>
        <taxon>Actinomycetota</taxon>
        <taxon>Actinomycetes</taxon>
        <taxon>Mycobacteriales</taxon>
        <taxon>Mycobacteriaceae</taxon>
        <taxon>Mycolicibacterium</taxon>
    </lineage>
</organism>
<dbReference type="SUPFAM" id="SSF51735">
    <property type="entry name" value="NAD(P)-binding Rossmann-fold domains"/>
    <property type="match status" value="1"/>
</dbReference>
<keyword evidence="5" id="KW-0520">NAD</keyword>
<feature type="binding site" evidence="5">
    <location>
        <position position="147"/>
    </location>
    <ligand>
        <name>NAD(+)</name>
        <dbReference type="ChEBI" id="CHEBI:57540"/>
    </ligand>
</feature>
<dbReference type="EMBL" id="AP022599">
    <property type="protein sequence ID" value="BBY83090.1"/>
    <property type="molecule type" value="Genomic_DNA"/>
</dbReference>
<dbReference type="PIRSF" id="PIRSF000105">
    <property type="entry name" value="HCDH"/>
    <property type="match status" value="1"/>
</dbReference>
<dbReference type="GO" id="GO:0006635">
    <property type="term" value="P:fatty acid beta-oxidation"/>
    <property type="evidence" value="ECO:0007669"/>
    <property type="project" value="TreeGrafter"/>
</dbReference>
<evidence type="ECO:0000259" key="6">
    <source>
        <dbReference type="Pfam" id="PF00725"/>
    </source>
</evidence>
<dbReference type="InterPro" id="IPR036291">
    <property type="entry name" value="NAD(P)-bd_dom_sf"/>
</dbReference>
<keyword evidence="9" id="KW-1185">Reference proteome</keyword>
<evidence type="ECO:0000256" key="5">
    <source>
        <dbReference type="PIRSR" id="PIRSR000105-2"/>
    </source>
</evidence>
<dbReference type="InterPro" id="IPR013328">
    <property type="entry name" value="6PGD_dom2"/>
</dbReference>
<dbReference type="Gene3D" id="3.40.50.720">
    <property type="entry name" value="NAD(P)-binding Rossmann-like Domain"/>
    <property type="match status" value="1"/>
</dbReference>
<evidence type="ECO:0000259" key="7">
    <source>
        <dbReference type="Pfam" id="PF02737"/>
    </source>
</evidence>
<feature type="binding site" evidence="5">
    <location>
        <position position="101"/>
    </location>
    <ligand>
        <name>NAD(+)</name>
        <dbReference type="ChEBI" id="CHEBI:57540"/>
    </ligand>
</feature>
<gene>
    <name evidence="8" type="ORF">MPUL_42480</name>
</gene>
<dbReference type="InterPro" id="IPR008927">
    <property type="entry name" value="6-PGluconate_DH-like_C_sf"/>
</dbReference>
<feature type="binding site" evidence="5">
    <location>
        <position position="278"/>
    </location>
    <ligand>
        <name>NAD(+)</name>
        <dbReference type="ChEBI" id="CHEBI:57540"/>
    </ligand>
</feature>
<dbReference type="FunFam" id="3.40.50.720:FF:000009">
    <property type="entry name" value="Fatty oxidation complex, alpha subunit"/>
    <property type="match status" value="1"/>
</dbReference>
<feature type="binding site" evidence="5">
    <location>
        <position position="37"/>
    </location>
    <ligand>
        <name>NAD(+)</name>
        <dbReference type="ChEBI" id="CHEBI:57540"/>
    </ligand>
</feature>
<evidence type="ECO:0000313" key="9">
    <source>
        <dbReference type="Proteomes" id="UP000467252"/>
    </source>
</evidence>
<feature type="binding site" evidence="5">
    <location>
        <position position="96"/>
    </location>
    <ligand>
        <name>NAD(+)</name>
        <dbReference type="ChEBI" id="CHEBI:57540"/>
    </ligand>
</feature>
<protein>
    <submittedName>
        <fullName evidence="8">3-hydroxybutyryl-CoA dehydrogenase</fullName>
    </submittedName>
</protein>
<name>A0A7I7UPZ8_MYCPV</name>
<dbReference type="Pfam" id="PF00725">
    <property type="entry name" value="3HCDH"/>
    <property type="match status" value="1"/>
</dbReference>
<evidence type="ECO:0000256" key="3">
    <source>
        <dbReference type="ARBA" id="ARBA00023002"/>
    </source>
</evidence>
<feature type="domain" description="3-hydroxyacyl-CoA dehydrogenase C-terminal" evidence="6">
    <location>
        <begin position="190"/>
        <end position="286"/>
    </location>
</feature>
<feature type="binding site" evidence="5">
    <location>
        <position position="123"/>
    </location>
    <ligand>
        <name>NAD(+)</name>
        <dbReference type="ChEBI" id="CHEBI:57540"/>
    </ligand>
</feature>
<feature type="domain" description="3-hydroxyacyl-CoA dehydrogenase NAD binding" evidence="7">
    <location>
        <begin position="9"/>
        <end position="187"/>
    </location>
</feature>
<dbReference type="SUPFAM" id="SSF48179">
    <property type="entry name" value="6-phosphogluconate dehydrogenase C-terminal domain-like"/>
    <property type="match status" value="1"/>
</dbReference>
<dbReference type="Gene3D" id="1.10.1040.10">
    <property type="entry name" value="N-(1-d-carboxylethyl)-l-norvaline Dehydrogenase, domain 2"/>
    <property type="match status" value="1"/>
</dbReference>
<evidence type="ECO:0000256" key="2">
    <source>
        <dbReference type="ARBA" id="ARBA00009463"/>
    </source>
</evidence>
<proteinExistence type="inferred from homology"/>
<dbReference type="AlphaFoldDB" id="A0A7I7UPZ8"/>
<comment type="pathway">
    <text evidence="1">Lipid metabolism; butanoate metabolism.</text>
</comment>
<feature type="binding site" evidence="5">
    <location>
        <begin position="14"/>
        <end position="19"/>
    </location>
    <ligand>
        <name>NAD(+)</name>
        <dbReference type="ChEBI" id="CHEBI:57540"/>
    </ligand>
</feature>
<keyword evidence="3" id="KW-0560">Oxidoreductase</keyword>
<sequence>MNQASISLNVSVIGSGTMGSGIAITSLLGGHNVHIIDVDDERIELGKDQVAKFLARSLSLGKITESDHAAAVGRLSASTSLKSARDADVVIEAVFEDLEVKQALFGELDAICRPDTLFHTNTSTLSVTAIAAGSNHPERVVGTHYCNPAPLMKLVEVVPGRRSAEDAVRRSADYIESLGKSIVMAKDVPGFIVNRFLVPFENDCIRALEAGRADVETIDAAVTLALGYPMGPFKLLDTVGLDIHYAVSMSLFTQLHNPRFAPPPLVTQMIAAGDLGRKTGRGFYTYEQKLAFGA</sequence>
<comment type="similarity">
    <text evidence="2">Belongs to the 3-hydroxyacyl-CoA dehydrogenase family.</text>
</comment>
<evidence type="ECO:0000313" key="8">
    <source>
        <dbReference type="EMBL" id="BBY83090.1"/>
    </source>
</evidence>
<dbReference type="PANTHER" id="PTHR48075">
    <property type="entry name" value="3-HYDROXYACYL-COA DEHYDROGENASE FAMILY PROTEIN"/>
    <property type="match status" value="1"/>
</dbReference>
<accession>A0A7I7UPZ8</accession>
<dbReference type="Pfam" id="PF02737">
    <property type="entry name" value="3HCDH_N"/>
    <property type="match status" value="1"/>
</dbReference>
<dbReference type="GO" id="GO:0008691">
    <property type="term" value="F:3-hydroxybutyryl-CoA dehydrogenase activity"/>
    <property type="evidence" value="ECO:0007669"/>
    <property type="project" value="TreeGrafter"/>
</dbReference>
<feature type="site" description="Important for catalytic activity" evidence="4">
    <location>
        <position position="144"/>
    </location>
</feature>
<reference evidence="8 9" key="1">
    <citation type="journal article" date="2019" name="Emerg. Microbes Infect.">
        <title>Comprehensive subspecies identification of 175 nontuberculous mycobacteria species based on 7547 genomic profiles.</title>
        <authorList>
            <person name="Matsumoto Y."/>
            <person name="Kinjo T."/>
            <person name="Motooka D."/>
            <person name="Nabeya D."/>
            <person name="Jung N."/>
            <person name="Uechi K."/>
            <person name="Horii T."/>
            <person name="Iida T."/>
            <person name="Fujita J."/>
            <person name="Nakamura S."/>
        </authorList>
    </citation>
    <scope>NUCLEOTIDE SEQUENCE [LARGE SCALE GENOMIC DNA]</scope>
    <source>
        <strain evidence="8 9">JCM 6370</strain>
    </source>
</reference>
<dbReference type="GO" id="GO:0070403">
    <property type="term" value="F:NAD+ binding"/>
    <property type="evidence" value="ECO:0007669"/>
    <property type="project" value="InterPro"/>
</dbReference>
<dbReference type="InterPro" id="IPR006108">
    <property type="entry name" value="3HC_DH_C"/>
</dbReference>
<dbReference type="InterPro" id="IPR006176">
    <property type="entry name" value="3-OHacyl-CoA_DH_NAD-bd"/>
</dbReference>
<dbReference type="PANTHER" id="PTHR48075:SF5">
    <property type="entry name" value="3-HYDROXYBUTYRYL-COA DEHYDROGENASE"/>
    <property type="match status" value="1"/>
</dbReference>
<dbReference type="Proteomes" id="UP000467252">
    <property type="component" value="Chromosome"/>
</dbReference>
<evidence type="ECO:0000256" key="1">
    <source>
        <dbReference type="ARBA" id="ARBA00005086"/>
    </source>
</evidence>
<dbReference type="InterPro" id="IPR022694">
    <property type="entry name" value="3-OHacyl-CoA_DH"/>
</dbReference>
<evidence type="ECO:0000256" key="4">
    <source>
        <dbReference type="PIRSR" id="PIRSR000105-1"/>
    </source>
</evidence>